<proteinExistence type="predicted"/>
<protein>
    <submittedName>
        <fullName evidence="1">Uncharacterized protein</fullName>
    </submittedName>
</protein>
<sequence length="60" mass="6777">MSRERCICGASIGNDGTQFHCKKCALSILITQSNGKYMVERYLHSLKDESVLKEPIRMEG</sequence>
<accession>A0A6M3K2Y2</accession>
<dbReference type="AlphaFoldDB" id="A0A6M3K2Y2"/>
<gene>
    <name evidence="1" type="ORF">MM415A01866_0021</name>
</gene>
<name>A0A6M3K2Y2_9ZZZZ</name>
<evidence type="ECO:0000313" key="1">
    <source>
        <dbReference type="EMBL" id="QJA75135.1"/>
    </source>
</evidence>
<organism evidence="1">
    <name type="scientific">viral metagenome</name>
    <dbReference type="NCBI Taxonomy" id="1070528"/>
    <lineage>
        <taxon>unclassified sequences</taxon>
        <taxon>metagenomes</taxon>
        <taxon>organismal metagenomes</taxon>
    </lineage>
</organism>
<dbReference type="EMBL" id="MT142142">
    <property type="protein sequence ID" value="QJA75135.1"/>
    <property type="molecule type" value="Genomic_DNA"/>
</dbReference>
<reference evidence="1" key="1">
    <citation type="submission" date="2020-03" db="EMBL/GenBank/DDBJ databases">
        <title>The deep terrestrial virosphere.</title>
        <authorList>
            <person name="Holmfeldt K."/>
            <person name="Nilsson E."/>
            <person name="Simone D."/>
            <person name="Lopez-Fernandez M."/>
            <person name="Wu X."/>
            <person name="de Brujin I."/>
            <person name="Lundin D."/>
            <person name="Andersson A."/>
            <person name="Bertilsson S."/>
            <person name="Dopson M."/>
        </authorList>
    </citation>
    <scope>NUCLEOTIDE SEQUENCE</scope>
    <source>
        <strain evidence="1">MM415A01866</strain>
    </source>
</reference>